<dbReference type="AlphaFoldDB" id="A0AAE1H1L2"/>
<accession>A0AAE1H1L2</accession>
<reference evidence="1" key="1">
    <citation type="submission" date="2021-07" db="EMBL/GenBank/DDBJ databases">
        <authorList>
            <person name="Catto M.A."/>
            <person name="Jacobson A."/>
            <person name="Kennedy G."/>
            <person name="Labadie P."/>
            <person name="Hunt B.G."/>
            <person name="Srinivasan R."/>
        </authorList>
    </citation>
    <scope>NUCLEOTIDE SEQUENCE</scope>
    <source>
        <strain evidence="1">PL_HMW_Pooled</strain>
        <tissue evidence="1">Head</tissue>
    </source>
</reference>
<dbReference type="EMBL" id="JAHWGI010000308">
    <property type="protein sequence ID" value="KAK3913079.1"/>
    <property type="molecule type" value="Genomic_DNA"/>
</dbReference>
<reference evidence="1" key="2">
    <citation type="journal article" date="2023" name="BMC Genomics">
        <title>Pest status, molecular evolution, and epigenetic factors derived from the genome assembly of Frankliniella fusca, a thysanopteran phytovirus vector.</title>
        <authorList>
            <person name="Catto M.A."/>
            <person name="Labadie P.E."/>
            <person name="Jacobson A.L."/>
            <person name="Kennedy G.G."/>
            <person name="Srinivasan R."/>
            <person name="Hunt B.G."/>
        </authorList>
    </citation>
    <scope>NUCLEOTIDE SEQUENCE</scope>
    <source>
        <strain evidence="1">PL_HMW_Pooled</strain>
    </source>
</reference>
<comment type="caution">
    <text evidence="1">The sequence shown here is derived from an EMBL/GenBank/DDBJ whole genome shotgun (WGS) entry which is preliminary data.</text>
</comment>
<proteinExistence type="predicted"/>
<evidence type="ECO:0000313" key="2">
    <source>
        <dbReference type="Proteomes" id="UP001219518"/>
    </source>
</evidence>
<dbReference type="Proteomes" id="UP001219518">
    <property type="component" value="Unassembled WGS sequence"/>
</dbReference>
<evidence type="ECO:0000313" key="1">
    <source>
        <dbReference type="EMBL" id="KAK3913079.1"/>
    </source>
</evidence>
<name>A0AAE1H1L2_9NEOP</name>
<protein>
    <submittedName>
        <fullName evidence="1">Protein vein</fullName>
    </submittedName>
</protein>
<sequence>MALRESKHIISTLYSATRSHFEQATEASVESIIKLWFNKYKDRLYPRAHAKKGNDIPEASKER</sequence>
<keyword evidence="2" id="KW-1185">Reference proteome</keyword>
<organism evidence="1 2">
    <name type="scientific">Frankliniella fusca</name>
    <dbReference type="NCBI Taxonomy" id="407009"/>
    <lineage>
        <taxon>Eukaryota</taxon>
        <taxon>Metazoa</taxon>
        <taxon>Ecdysozoa</taxon>
        <taxon>Arthropoda</taxon>
        <taxon>Hexapoda</taxon>
        <taxon>Insecta</taxon>
        <taxon>Pterygota</taxon>
        <taxon>Neoptera</taxon>
        <taxon>Paraneoptera</taxon>
        <taxon>Thysanoptera</taxon>
        <taxon>Terebrantia</taxon>
        <taxon>Thripoidea</taxon>
        <taxon>Thripidae</taxon>
        <taxon>Frankliniella</taxon>
    </lineage>
</organism>
<gene>
    <name evidence="1" type="ORF">KUF71_022533</name>
</gene>